<evidence type="ECO:0000259" key="13">
    <source>
        <dbReference type="Pfam" id="PF12932"/>
    </source>
</evidence>
<feature type="region of interest" description="Disordered" evidence="11">
    <location>
        <begin position="334"/>
        <end position="437"/>
    </location>
</feature>
<gene>
    <name evidence="14" type="ORF">F503_08599</name>
</gene>
<feature type="compositionally biased region" description="Polar residues" evidence="11">
    <location>
        <begin position="1772"/>
        <end position="1784"/>
    </location>
</feature>
<feature type="region of interest" description="Disordered" evidence="11">
    <location>
        <begin position="1606"/>
        <end position="1625"/>
    </location>
</feature>
<dbReference type="Pfam" id="PF12932">
    <property type="entry name" value="Sec16"/>
    <property type="match status" value="1"/>
</dbReference>
<feature type="compositionally biased region" description="Basic and acidic residues" evidence="11">
    <location>
        <begin position="1895"/>
        <end position="1904"/>
    </location>
</feature>
<feature type="compositionally biased region" description="Low complexity" evidence="11">
    <location>
        <begin position="977"/>
        <end position="987"/>
    </location>
</feature>
<name>S3BPI8_OPHP1</name>
<organism evidence="14 15">
    <name type="scientific">Ophiostoma piceae (strain UAMH 11346)</name>
    <name type="common">Sap stain fungus</name>
    <dbReference type="NCBI Taxonomy" id="1262450"/>
    <lineage>
        <taxon>Eukaryota</taxon>
        <taxon>Fungi</taxon>
        <taxon>Dikarya</taxon>
        <taxon>Ascomycota</taxon>
        <taxon>Pezizomycotina</taxon>
        <taxon>Sordariomycetes</taxon>
        <taxon>Sordariomycetidae</taxon>
        <taxon>Ophiostomatales</taxon>
        <taxon>Ophiostomataceae</taxon>
        <taxon>Ophiostoma</taxon>
    </lineage>
</organism>
<feature type="domain" description="Sec16 Sec23-binding" evidence="12">
    <location>
        <begin position="1230"/>
        <end position="1534"/>
    </location>
</feature>
<feature type="compositionally biased region" description="Polar residues" evidence="11">
    <location>
        <begin position="90"/>
        <end position="100"/>
    </location>
</feature>
<reference evidence="14 15" key="1">
    <citation type="journal article" date="2013" name="BMC Genomics">
        <title>The genome and transcriptome of the pine saprophyte Ophiostoma piceae, and a comparison with the bark beetle-associated pine pathogen Grosmannia clavigera.</title>
        <authorList>
            <person name="Haridas S."/>
            <person name="Wang Y."/>
            <person name="Lim L."/>
            <person name="Massoumi Alamouti S."/>
            <person name="Jackman S."/>
            <person name="Docking R."/>
            <person name="Robertson G."/>
            <person name="Birol I."/>
            <person name="Bohlmann J."/>
            <person name="Breuil C."/>
        </authorList>
    </citation>
    <scope>NUCLEOTIDE SEQUENCE [LARGE SCALE GENOMIC DNA]</scope>
    <source>
        <strain evidence="14 15">UAMH 11346</strain>
    </source>
</reference>
<dbReference type="Gene3D" id="1.25.40.1030">
    <property type="match status" value="1"/>
</dbReference>
<keyword evidence="5 10" id="KW-0931">ER-Golgi transport</keyword>
<feature type="region of interest" description="Disordered" evidence="11">
    <location>
        <begin position="574"/>
        <end position="601"/>
    </location>
</feature>
<feature type="compositionally biased region" description="Basic and acidic residues" evidence="11">
    <location>
        <begin position="1925"/>
        <end position="1960"/>
    </location>
</feature>
<evidence type="ECO:0000256" key="7">
    <source>
        <dbReference type="ARBA" id="ARBA00023006"/>
    </source>
</evidence>
<dbReference type="EMBL" id="KE148182">
    <property type="protein sequence ID" value="EPE02287.1"/>
    <property type="molecule type" value="Genomic_DNA"/>
</dbReference>
<dbReference type="GO" id="GO:0012507">
    <property type="term" value="C:ER to Golgi transport vesicle membrane"/>
    <property type="evidence" value="ECO:0007669"/>
    <property type="project" value="TreeGrafter"/>
</dbReference>
<evidence type="ECO:0000256" key="4">
    <source>
        <dbReference type="ARBA" id="ARBA00022824"/>
    </source>
</evidence>
<dbReference type="PANTHER" id="PTHR13402">
    <property type="entry name" value="RGPR-RELATED"/>
    <property type="match status" value="1"/>
</dbReference>
<dbReference type="Proteomes" id="UP000016923">
    <property type="component" value="Unassembled WGS sequence"/>
</dbReference>
<evidence type="ECO:0000256" key="3">
    <source>
        <dbReference type="ARBA" id="ARBA00022448"/>
    </source>
</evidence>
<dbReference type="VEuPathDB" id="FungiDB:F503_08599"/>
<dbReference type="InterPro" id="IPR024298">
    <property type="entry name" value="Sec16_Sec23-bd"/>
</dbReference>
<evidence type="ECO:0000256" key="5">
    <source>
        <dbReference type="ARBA" id="ARBA00022892"/>
    </source>
</evidence>
<protein>
    <recommendedName>
        <fullName evidence="10">Protein transport protein sec16</fullName>
    </recommendedName>
</protein>
<feature type="compositionally biased region" description="Polar residues" evidence="11">
    <location>
        <begin position="798"/>
        <end position="809"/>
    </location>
</feature>
<feature type="region of interest" description="Disordered" evidence="11">
    <location>
        <begin position="1"/>
        <end position="50"/>
    </location>
</feature>
<dbReference type="CDD" id="cd09233">
    <property type="entry name" value="ACE1-Sec16-like"/>
    <property type="match status" value="1"/>
</dbReference>
<feature type="region of interest" description="Disordered" evidence="11">
    <location>
        <begin position="76"/>
        <end position="158"/>
    </location>
</feature>
<evidence type="ECO:0000256" key="1">
    <source>
        <dbReference type="ARBA" id="ARBA00004397"/>
    </source>
</evidence>
<dbReference type="STRING" id="1262450.S3BPI8"/>
<keyword evidence="15" id="KW-1185">Reference proteome</keyword>
<feature type="region of interest" description="Disordered" evidence="11">
    <location>
        <begin position="624"/>
        <end position="663"/>
    </location>
</feature>
<feature type="compositionally biased region" description="Low complexity" evidence="11">
    <location>
        <begin position="2086"/>
        <end position="2104"/>
    </location>
</feature>
<feature type="region of interest" description="Disordered" evidence="11">
    <location>
        <begin position="1692"/>
        <end position="2140"/>
    </location>
</feature>
<evidence type="ECO:0000256" key="9">
    <source>
        <dbReference type="ARBA" id="ARBA00024687"/>
    </source>
</evidence>
<dbReference type="GO" id="GO:0015031">
    <property type="term" value="P:protein transport"/>
    <property type="evidence" value="ECO:0007669"/>
    <property type="project" value="UniProtKB-KW"/>
</dbReference>
<keyword evidence="7 10" id="KW-0072">Autophagy</keyword>
<feature type="compositionally biased region" description="Pro residues" evidence="11">
    <location>
        <begin position="811"/>
        <end position="826"/>
    </location>
</feature>
<feature type="compositionally biased region" description="Basic and acidic residues" evidence="11">
    <location>
        <begin position="872"/>
        <end position="883"/>
    </location>
</feature>
<dbReference type="HOGENOM" id="CLU_001147_0_0_1"/>
<evidence type="ECO:0000256" key="6">
    <source>
        <dbReference type="ARBA" id="ARBA00022927"/>
    </source>
</evidence>
<feature type="region of interest" description="Disordered" evidence="11">
    <location>
        <begin position="973"/>
        <end position="1040"/>
    </location>
</feature>
<feature type="compositionally biased region" description="Low complexity" evidence="11">
    <location>
        <begin position="647"/>
        <end position="661"/>
    </location>
</feature>
<feature type="region of interest" description="Disordered" evidence="11">
    <location>
        <begin position="677"/>
        <end position="958"/>
    </location>
</feature>
<keyword evidence="3 10" id="KW-0813">Transport</keyword>
<feature type="compositionally biased region" description="Polar residues" evidence="11">
    <location>
        <begin position="1696"/>
        <end position="1717"/>
    </location>
</feature>
<keyword evidence="6 10" id="KW-0653">Protein transport</keyword>
<comment type="similarity">
    <text evidence="2 10">Belongs to the SEC16 family.</text>
</comment>
<feature type="compositionally biased region" description="Polar residues" evidence="11">
    <location>
        <begin position="915"/>
        <end position="942"/>
    </location>
</feature>
<comment type="subcellular location">
    <subcellularLocation>
        <location evidence="1">Endoplasmic reticulum membrane</location>
        <topology evidence="1">Peripheral membrane protein</topology>
        <orientation evidence="1">Cytoplasmic side</orientation>
    </subcellularLocation>
</comment>
<feature type="compositionally biased region" description="Polar residues" evidence="11">
    <location>
        <begin position="385"/>
        <end position="396"/>
    </location>
</feature>
<dbReference type="FunFam" id="1.25.40.1030:FF:000008">
    <property type="entry name" value="Protein transport protein sec16"/>
    <property type="match status" value="1"/>
</dbReference>
<proteinExistence type="inferred from homology"/>
<accession>S3BPI8</accession>
<feature type="compositionally biased region" description="Acidic residues" evidence="11">
    <location>
        <begin position="350"/>
        <end position="360"/>
    </location>
</feature>
<dbReference type="GO" id="GO:0070973">
    <property type="term" value="P:protein localization to endoplasmic reticulum exit site"/>
    <property type="evidence" value="ECO:0007669"/>
    <property type="project" value="TreeGrafter"/>
</dbReference>
<dbReference type="InterPro" id="IPR024340">
    <property type="entry name" value="Sec16_CCD"/>
</dbReference>
<feature type="compositionally biased region" description="Basic residues" evidence="11">
    <location>
        <begin position="2123"/>
        <end position="2132"/>
    </location>
</feature>
<feature type="compositionally biased region" description="Low complexity" evidence="11">
    <location>
        <begin position="713"/>
        <end position="728"/>
    </location>
</feature>
<feature type="compositionally biased region" description="Polar residues" evidence="11">
    <location>
        <begin position="995"/>
        <end position="1011"/>
    </location>
</feature>
<evidence type="ECO:0000256" key="11">
    <source>
        <dbReference type="SAM" id="MobiDB-lite"/>
    </source>
</evidence>
<feature type="domain" description="Sec16 central conserved" evidence="13">
    <location>
        <begin position="1047"/>
        <end position="1165"/>
    </location>
</feature>
<comment type="function">
    <text evidence="9 10">Involved in the initiation of assembly of the COPII coat required for the formation of transport vesicles from the endoplasmic reticulum (ER) and the selection of cargo molecules. Also involved in autophagy.</text>
</comment>
<dbReference type="eggNOG" id="KOG1913">
    <property type="taxonomic scope" value="Eukaryota"/>
</dbReference>
<dbReference type="Pfam" id="PF12931">
    <property type="entry name" value="TPR_Sec16"/>
    <property type="match status" value="1"/>
</dbReference>
<evidence type="ECO:0000259" key="12">
    <source>
        <dbReference type="Pfam" id="PF12931"/>
    </source>
</evidence>
<feature type="compositionally biased region" description="Low complexity" evidence="11">
    <location>
        <begin position="1792"/>
        <end position="1805"/>
    </location>
</feature>
<sequence>MSTNGSAASWNPAFMPHHTEKPASTDAPAASQSASVAKNAEAQGTRALAPLAIGLTVDTLDETAADAWFPEYDAASPWTETAPSDAFESKSPTPLTSTTAPGPEAAPQQTTQPEPVEADVVAEDPQTAQTFTPQTPDLSEDAAPEQTETTPIASPVDSARNSVANKHYSTLSFTRTVPNDVNWDADDDEGDWNLSRSDTDPFQFMSPSDRTNSFPVVPSLAESETAPSQEQPLASSQAMDIIQEVDNEIQKDVLVDDEPAAPITTEAPELTEKQVDAAIDAWDLDATDSPEDASFFEGATAGAATDEPEQATWDAPGARYEEGVPLIPNVEATDAAAEPAKQPETKGPFDETDGGEDDDFFNTAGASADAEPASFSPPAFERKSTMQVLQSMNVGSLSREDSQPVDSPVQSPTKEEATIPEEPEPIEETAEKPTGDLAAKWAEVFNDEDELLEESILETEETEAAAPIGTKALDPAAFFGDDDEGFLEDDLDVPAAVPVAHAAPAATANRYLPQDSQAPLQQPQHQANPYLPAPSFAPAAQPVIPSPYVAPGAPPNQFPAAYGYDQIAQVSTQPQPRPTLHKAQSFADKSKGGYSSPYDLPMDVVKMPRKRQSLQQLPKAMDAMSALPPRGSSLAKEAMLPPPPPSAGFTSPASSAPVSTPLTKNESFFEDLPILPKTRPASRHSQRSPSQQQPMYGLPQTPSTLPPPPQAQGPPQASPYAPAQSLPQTPAVPPPTSHYAPPVAPAPPASAPPSQPPIAQSASTTIGGLVAPPKANPYASLQPTLGTPGLPPPVGNVSRYSPSPNQLATPNGPPPSSRYSPAPPNRVPSAGYVPSATPPILAHQPRTSSPLAHFEISYDKPRTSSVGGHVVIHGEGHVPERRSSSSMFEPRLNRVPSLPPTREEEEDQSAVYSRPASSGSTGQQQFPPIPPSQASQTSQYSPLKQRHTPPPQANAYSQATLSPPKRILNYAPHAEAQSSPPRRSQSPGSVYGNRAAQTTDQSRRPSSSHQSIPVPVVTRPRAPSQSLNLVPPSDGTETDPLQRWKGVPIFTWGPGGAFVSSFPQDIPRYGINQALPMIHRTPGEVQVKHIKELQPLDERLSKFPGPLKGKSKKKEVLSWLSADIESLEQSLPSNSFSEQVSLDDKRLEERVLLWKVLRLLVEHDGVLEGTEAVDKAVRGILVPNVTEEATGETSADSNLDGAGAGYVGFHNSRAPGAQADTVDSAVVEKIRKNLLLGDKEKAVWDAVDKRLWGHAFLVAGAASRELFKKVAQEFVHKEVNTPGLNNESLAALYEVLSGNHEECVDELVPVHARAGLQLMTTQPSVTQPRDDGLAGLDKWCETLSLILSNRSTDDVQAIHSLGNLLAGYGRAEAAHVCYLFSRSVTVFGGLDDPAANFVLLGADHKGQVDSFAKETDAVLLSEVYEYGLSLAGSSSTTSNIPHLAAYKLQHAIILAEYGLRDRALQYCEAIVAAMSSQTRRSPYYHTVLETAVEDLTKRLKSSPKEESNSWIPKPSMNKVSDTMWNRFNKFVAGDEVEGADGAGAGPEGSAESSIFSRIASGTPTISRPTSSHGMAGATGMEMFGGHGMTGMPSPAYGAMHGATIAPPAPSSSAPPTRAGSRYAPGAAPVTPVMNTYDPNAGYTPMSMATSGIASPPSVTSPYEPVAGYTPLGMAAPVITVPAASPYEPSAARAVSNGASSPYAPSSRRVSADNSTSGEPAPYLPRSNSELSPAYSPYAPGPGSAGLKPSLSRKSSYTPLAQAEPAAPVTSYAPVQTPTDATPSYNPYAPSNEATSSPYTPAAAPEPEQEKNAAEAEVPSYGYQAPSYGYEPPTINTPYEPVSDEPTTTAEDGADAGHGEHTNGHANGYGGYEPPPFQPYSYEPPSFEPTEPDAEGASHEDEDAHRPKKMSFMDDDGDDVSVHTSAADRSREEKDRENAEMFRKIAEEEEKRAAAEKDAKAKKGWGLTSWWGKKDAGMDGAGSGGAEAPKAVRAKLGEKSSFYFDPEQKRWINKNASPEDQAAKSGGPPPPPRSMPGSARSTPPPPAGGPPTSMGPPSMGPPMGGRPASSGGPYGSALPMLAPPMVRTSSAASTASGPPSRPTTSMSDANSIDDLLGAAPGPRKGAKKGRKSGRYVDVMAK</sequence>
<dbReference type="GO" id="GO:0006914">
    <property type="term" value="P:autophagy"/>
    <property type="evidence" value="ECO:0007669"/>
    <property type="project" value="UniProtKB-KW"/>
</dbReference>
<dbReference type="OrthoDB" id="8918678at2759"/>
<evidence type="ECO:0000313" key="15">
    <source>
        <dbReference type="Proteomes" id="UP000016923"/>
    </source>
</evidence>
<evidence type="ECO:0000256" key="8">
    <source>
        <dbReference type="ARBA" id="ARBA00023136"/>
    </source>
</evidence>
<evidence type="ECO:0000256" key="2">
    <source>
        <dbReference type="ARBA" id="ARBA00005927"/>
    </source>
</evidence>
<dbReference type="GO" id="GO:0007030">
    <property type="term" value="P:Golgi organization"/>
    <property type="evidence" value="ECO:0007669"/>
    <property type="project" value="TreeGrafter"/>
</dbReference>
<evidence type="ECO:0000256" key="10">
    <source>
        <dbReference type="RuleBase" id="RU364101"/>
    </source>
</evidence>
<dbReference type="OMA" id="YKSPYDL"/>
<dbReference type="GO" id="GO:0070971">
    <property type="term" value="C:endoplasmic reticulum exit site"/>
    <property type="evidence" value="ECO:0007669"/>
    <property type="project" value="UniProtKB-ARBA"/>
</dbReference>
<feature type="compositionally biased region" description="Pro residues" evidence="11">
    <location>
        <begin position="730"/>
        <end position="756"/>
    </location>
</feature>
<feature type="compositionally biased region" description="Low complexity" evidence="11">
    <location>
        <begin position="125"/>
        <end position="136"/>
    </location>
</feature>
<keyword evidence="8 10" id="KW-0472">Membrane</keyword>
<dbReference type="GO" id="GO:0005789">
    <property type="term" value="C:endoplasmic reticulum membrane"/>
    <property type="evidence" value="ECO:0007669"/>
    <property type="project" value="UniProtKB-SubCell"/>
</dbReference>
<feature type="compositionally biased region" description="Acidic residues" evidence="11">
    <location>
        <begin position="418"/>
        <end position="428"/>
    </location>
</feature>
<feature type="compositionally biased region" description="Low complexity" evidence="11">
    <location>
        <begin position="687"/>
        <end position="703"/>
    </location>
</feature>
<dbReference type="PANTHER" id="PTHR13402:SF6">
    <property type="entry name" value="SECRETORY 16, ISOFORM I"/>
    <property type="match status" value="1"/>
</dbReference>
<evidence type="ECO:0000313" key="14">
    <source>
        <dbReference type="EMBL" id="EPE02287.1"/>
    </source>
</evidence>
<dbReference type="GO" id="GO:0016192">
    <property type="term" value="P:vesicle-mediated transport"/>
    <property type="evidence" value="ECO:0007669"/>
    <property type="project" value="UniProtKB-KW"/>
</dbReference>
<keyword evidence="4 10" id="KW-0256">Endoplasmic reticulum</keyword>